<protein>
    <submittedName>
        <fullName evidence="2">Uncharacterized protein LOC142164116</fullName>
    </submittedName>
</protein>
<reference evidence="1" key="1">
    <citation type="journal article" date="2014" name="Nat. Commun.">
        <title>The tobacco genome sequence and its comparison with those of tomato and potato.</title>
        <authorList>
            <person name="Sierro N."/>
            <person name="Battey J.N."/>
            <person name="Ouadi S."/>
            <person name="Bakaher N."/>
            <person name="Bovet L."/>
            <person name="Willig A."/>
            <person name="Goepfert S."/>
            <person name="Peitsch M.C."/>
            <person name="Ivanov N.V."/>
        </authorList>
    </citation>
    <scope>NUCLEOTIDE SEQUENCE [LARGE SCALE GENOMIC DNA]</scope>
</reference>
<name>A0AC58RXC9_TOBAC</name>
<accession>A0AC58RXC9</accession>
<reference evidence="2" key="2">
    <citation type="submission" date="2025-08" db="UniProtKB">
        <authorList>
            <consortium name="RefSeq"/>
        </authorList>
    </citation>
    <scope>IDENTIFICATION</scope>
    <source>
        <tissue evidence="2">Leaf</tissue>
    </source>
</reference>
<evidence type="ECO:0000313" key="2">
    <source>
        <dbReference type="RefSeq" id="XP_075077397.1"/>
    </source>
</evidence>
<sequence length="197" mass="23023">MIEAFCRSYILSETNTITKKSLVAWENICTPKLAGGLNLINLPLWNKAAIFKTCRDLAHKQDKLWIRRINAYYIKQQQLQHMPIPQQASWMVRHIIRSRATLLQKQSINDNNKSIIRQIYLQLLGDLPRVSWKCLIFQNTARPKAVFTMWLLLHGRLPTKDRLASWCITATSQCIICEGQDKSREHLFVTCPYTREL</sequence>
<evidence type="ECO:0000313" key="1">
    <source>
        <dbReference type="Proteomes" id="UP000790787"/>
    </source>
</evidence>
<gene>
    <name evidence="2" type="primary">LOC142164116</name>
</gene>
<dbReference type="Proteomes" id="UP000790787">
    <property type="component" value="Chromosome 9"/>
</dbReference>
<proteinExistence type="predicted"/>
<dbReference type="RefSeq" id="XP_075077397.1">
    <property type="nucleotide sequence ID" value="XM_075221296.1"/>
</dbReference>
<keyword evidence="1" id="KW-1185">Reference proteome</keyword>
<organism evidence="1 2">
    <name type="scientific">Nicotiana tabacum</name>
    <name type="common">Common tobacco</name>
    <dbReference type="NCBI Taxonomy" id="4097"/>
    <lineage>
        <taxon>Eukaryota</taxon>
        <taxon>Viridiplantae</taxon>
        <taxon>Streptophyta</taxon>
        <taxon>Embryophyta</taxon>
        <taxon>Tracheophyta</taxon>
        <taxon>Spermatophyta</taxon>
        <taxon>Magnoliopsida</taxon>
        <taxon>eudicotyledons</taxon>
        <taxon>Gunneridae</taxon>
        <taxon>Pentapetalae</taxon>
        <taxon>asterids</taxon>
        <taxon>lamiids</taxon>
        <taxon>Solanales</taxon>
        <taxon>Solanaceae</taxon>
        <taxon>Nicotianoideae</taxon>
        <taxon>Nicotianeae</taxon>
        <taxon>Nicotiana</taxon>
    </lineage>
</organism>